<dbReference type="SUPFAM" id="SSF53098">
    <property type="entry name" value="Ribonuclease H-like"/>
    <property type="match status" value="1"/>
</dbReference>
<dbReference type="GO" id="GO:0003676">
    <property type="term" value="F:nucleic acid binding"/>
    <property type="evidence" value="ECO:0007669"/>
    <property type="project" value="InterPro"/>
</dbReference>
<dbReference type="AlphaFoldDB" id="A0A392UP49"/>
<proteinExistence type="predicted"/>
<protein>
    <submittedName>
        <fullName evidence="1">Gag-pol polyprotein</fullName>
    </submittedName>
</protein>
<dbReference type="InterPro" id="IPR036397">
    <property type="entry name" value="RNaseH_sf"/>
</dbReference>
<dbReference type="PANTHER" id="PTHR48475">
    <property type="entry name" value="RIBONUCLEASE H"/>
    <property type="match status" value="1"/>
</dbReference>
<evidence type="ECO:0000313" key="2">
    <source>
        <dbReference type="Proteomes" id="UP000265520"/>
    </source>
</evidence>
<comment type="caution">
    <text evidence="1">The sequence shown here is derived from an EMBL/GenBank/DDBJ whole genome shotgun (WGS) entry which is preliminary data.</text>
</comment>
<organism evidence="1 2">
    <name type="scientific">Trifolium medium</name>
    <dbReference type="NCBI Taxonomy" id="97028"/>
    <lineage>
        <taxon>Eukaryota</taxon>
        <taxon>Viridiplantae</taxon>
        <taxon>Streptophyta</taxon>
        <taxon>Embryophyta</taxon>
        <taxon>Tracheophyta</taxon>
        <taxon>Spermatophyta</taxon>
        <taxon>Magnoliopsida</taxon>
        <taxon>eudicotyledons</taxon>
        <taxon>Gunneridae</taxon>
        <taxon>Pentapetalae</taxon>
        <taxon>rosids</taxon>
        <taxon>fabids</taxon>
        <taxon>Fabales</taxon>
        <taxon>Fabaceae</taxon>
        <taxon>Papilionoideae</taxon>
        <taxon>50 kb inversion clade</taxon>
        <taxon>NPAAA clade</taxon>
        <taxon>Hologalegina</taxon>
        <taxon>IRL clade</taxon>
        <taxon>Trifolieae</taxon>
        <taxon>Trifolium</taxon>
    </lineage>
</organism>
<evidence type="ECO:0000313" key="1">
    <source>
        <dbReference type="EMBL" id="MCI73535.1"/>
    </source>
</evidence>
<dbReference type="Gene3D" id="3.30.420.10">
    <property type="entry name" value="Ribonuclease H-like superfamily/Ribonuclease H"/>
    <property type="match status" value="1"/>
</dbReference>
<dbReference type="Proteomes" id="UP000265520">
    <property type="component" value="Unassembled WGS sequence"/>
</dbReference>
<keyword evidence="2" id="KW-1185">Reference proteome</keyword>
<name>A0A392UP49_9FABA</name>
<accession>A0A392UP49</accession>
<dbReference type="InterPro" id="IPR012337">
    <property type="entry name" value="RNaseH-like_sf"/>
</dbReference>
<sequence length="59" mass="6168">MSTPPEENAASPWTLSVDGAFNIKGSGAGVILEGPDGVPIEQSLRFAFKASNNQAEYEA</sequence>
<feature type="non-terminal residue" evidence="1">
    <location>
        <position position="59"/>
    </location>
</feature>
<dbReference type="PANTHER" id="PTHR48475:SF2">
    <property type="entry name" value="RIBONUCLEASE H"/>
    <property type="match status" value="1"/>
</dbReference>
<dbReference type="EMBL" id="LXQA010840698">
    <property type="protein sequence ID" value="MCI73535.1"/>
    <property type="molecule type" value="Genomic_DNA"/>
</dbReference>
<reference evidence="1 2" key="1">
    <citation type="journal article" date="2018" name="Front. Plant Sci.">
        <title>Red Clover (Trifolium pratense) and Zigzag Clover (T. medium) - A Picture of Genomic Similarities and Differences.</title>
        <authorList>
            <person name="Dluhosova J."/>
            <person name="Istvanek J."/>
            <person name="Nedelnik J."/>
            <person name="Repkova J."/>
        </authorList>
    </citation>
    <scope>NUCLEOTIDE SEQUENCE [LARGE SCALE GENOMIC DNA]</scope>
    <source>
        <strain evidence="2">cv. 10/8</strain>
        <tissue evidence="1">Leaf</tissue>
    </source>
</reference>